<evidence type="ECO:0000313" key="3">
    <source>
        <dbReference type="Proteomes" id="UP001055172"/>
    </source>
</evidence>
<feature type="region of interest" description="Disordered" evidence="1">
    <location>
        <begin position="1"/>
        <end position="21"/>
    </location>
</feature>
<name>A0AA37LSA1_9PEZI</name>
<gene>
    <name evidence="2" type="ORF">ColLi_05380</name>
</gene>
<accession>A0AA37LSA1</accession>
<dbReference type="AlphaFoldDB" id="A0AA37LSA1"/>
<organism evidence="2 3">
    <name type="scientific">Colletotrichum liriopes</name>
    <dbReference type="NCBI Taxonomy" id="708192"/>
    <lineage>
        <taxon>Eukaryota</taxon>
        <taxon>Fungi</taxon>
        <taxon>Dikarya</taxon>
        <taxon>Ascomycota</taxon>
        <taxon>Pezizomycotina</taxon>
        <taxon>Sordariomycetes</taxon>
        <taxon>Hypocreomycetidae</taxon>
        <taxon>Glomerellales</taxon>
        <taxon>Glomerellaceae</taxon>
        <taxon>Colletotrichum</taxon>
        <taxon>Colletotrichum spaethianum species complex</taxon>
    </lineage>
</organism>
<proteinExistence type="predicted"/>
<evidence type="ECO:0000256" key="1">
    <source>
        <dbReference type="SAM" id="MobiDB-lite"/>
    </source>
</evidence>
<dbReference type="EMBL" id="BPPX01000009">
    <property type="protein sequence ID" value="GJC82542.1"/>
    <property type="molecule type" value="Genomic_DNA"/>
</dbReference>
<reference evidence="2 3" key="1">
    <citation type="submission" date="2021-07" db="EMBL/GenBank/DDBJ databases">
        <title>Genome data of Colletotrichum spaethianum.</title>
        <authorList>
            <person name="Utami Y.D."/>
            <person name="Hiruma K."/>
        </authorList>
    </citation>
    <scope>NUCLEOTIDE SEQUENCE [LARGE SCALE GENOMIC DNA]</scope>
    <source>
        <strain evidence="2 3">MAFF 242679</strain>
    </source>
</reference>
<comment type="caution">
    <text evidence="2">The sequence shown here is derived from an EMBL/GenBank/DDBJ whole genome shotgun (WGS) entry which is preliminary data.</text>
</comment>
<evidence type="ECO:0000313" key="2">
    <source>
        <dbReference type="EMBL" id="GJC82542.1"/>
    </source>
</evidence>
<sequence length="60" mass="6657">MASQKNNRCGEWVPPSCASRADEKDLSRLAEGYSDVLAEGDAQDLQSFKRRSVRGWVMPG</sequence>
<protein>
    <submittedName>
        <fullName evidence="2">Uncharacterized protein</fullName>
    </submittedName>
</protein>
<keyword evidence="3" id="KW-1185">Reference proteome</keyword>
<dbReference type="Proteomes" id="UP001055172">
    <property type="component" value="Unassembled WGS sequence"/>
</dbReference>